<dbReference type="VEuPathDB" id="FungiDB:AMAG_17899"/>
<proteinExistence type="predicted"/>
<name>A0A0L0S1M6_ALLM3</name>
<dbReference type="eggNOG" id="KOG1675">
    <property type="taxonomic scope" value="Eukaryota"/>
</dbReference>
<dbReference type="Pfam" id="PF08613">
    <property type="entry name" value="Cyclin"/>
    <property type="match status" value="1"/>
</dbReference>
<dbReference type="STRING" id="578462.A0A0L0S1M6"/>
<dbReference type="InterPro" id="IPR036915">
    <property type="entry name" value="Cyclin-like_sf"/>
</dbReference>
<evidence type="ECO:0000256" key="1">
    <source>
        <dbReference type="SAM" id="Phobius"/>
    </source>
</evidence>
<reference evidence="2 3" key="1">
    <citation type="submission" date="2009-11" db="EMBL/GenBank/DDBJ databases">
        <title>Annotation of Allomyces macrogynus ATCC 38327.</title>
        <authorList>
            <consortium name="The Broad Institute Genome Sequencing Platform"/>
            <person name="Russ C."/>
            <person name="Cuomo C."/>
            <person name="Burger G."/>
            <person name="Gray M.W."/>
            <person name="Holland P.W.H."/>
            <person name="King N."/>
            <person name="Lang F.B.F."/>
            <person name="Roger A.J."/>
            <person name="Ruiz-Trillo I."/>
            <person name="Young S.K."/>
            <person name="Zeng Q."/>
            <person name="Gargeya S."/>
            <person name="Fitzgerald M."/>
            <person name="Haas B."/>
            <person name="Abouelleil A."/>
            <person name="Alvarado L."/>
            <person name="Arachchi H.M."/>
            <person name="Berlin A."/>
            <person name="Chapman S.B."/>
            <person name="Gearin G."/>
            <person name="Goldberg J."/>
            <person name="Griggs A."/>
            <person name="Gujja S."/>
            <person name="Hansen M."/>
            <person name="Heiman D."/>
            <person name="Howarth C."/>
            <person name="Larimer J."/>
            <person name="Lui A."/>
            <person name="MacDonald P.J.P."/>
            <person name="McCowen C."/>
            <person name="Montmayeur A."/>
            <person name="Murphy C."/>
            <person name="Neiman D."/>
            <person name="Pearson M."/>
            <person name="Priest M."/>
            <person name="Roberts A."/>
            <person name="Saif S."/>
            <person name="Shea T."/>
            <person name="Sisk P."/>
            <person name="Stolte C."/>
            <person name="Sykes S."/>
            <person name="Wortman J."/>
            <person name="Nusbaum C."/>
            <person name="Birren B."/>
        </authorList>
    </citation>
    <scope>NUCLEOTIDE SEQUENCE [LARGE SCALE GENOMIC DNA]</scope>
    <source>
        <strain evidence="2 3">ATCC 38327</strain>
    </source>
</reference>
<dbReference type="InterPro" id="IPR013922">
    <property type="entry name" value="Cyclin_PHO80-like"/>
</dbReference>
<keyword evidence="1" id="KW-0812">Transmembrane</keyword>
<feature type="transmembrane region" description="Helical" evidence="1">
    <location>
        <begin position="136"/>
        <end position="158"/>
    </location>
</feature>
<evidence type="ECO:0000313" key="3">
    <source>
        <dbReference type="Proteomes" id="UP000054350"/>
    </source>
</evidence>
<keyword evidence="1" id="KW-1133">Transmembrane helix</keyword>
<organism evidence="2 3">
    <name type="scientific">Allomyces macrogynus (strain ATCC 38327)</name>
    <name type="common">Allomyces javanicus var. macrogynus</name>
    <dbReference type="NCBI Taxonomy" id="578462"/>
    <lineage>
        <taxon>Eukaryota</taxon>
        <taxon>Fungi</taxon>
        <taxon>Fungi incertae sedis</taxon>
        <taxon>Blastocladiomycota</taxon>
        <taxon>Blastocladiomycetes</taxon>
        <taxon>Blastocladiales</taxon>
        <taxon>Blastocladiaceae</taxon>
        <taxon>Allomyces</taxon>
    </lineage>
</organism>
<gene>
    <name evidence="2" type="ORF">AMAG_17899</name>
</gene>
<dbReference type="SUPFAM" id="SSF47954">
    <property type="entry name" value="Cyclin-like"/>
    <property type="match status" value="1"/>
</dbReference>
<evidence type="ECO:0000313" key="2">
    <source>
        <dbReference type="EMBL" id="KNE56320.1"/>
    </source>
</evidence>
<dbReference type="Gene3D" id="1.10.472.10">
    <property type="entry name" value="Cyclin-like"/>
    <property type="match status" value="1"/>
</dbReference>
<dbReference type="GO" id="GO:0019901">
    <property type="term" value="F:protein kinase binding"/>
    <property type="evidence" value="ECO:0007669"/>
    <property type="project" value="InterPro"/>
</dbReference>
<dbReference type="CDD" id="cd20540">
    <property type="entry name" value="CYCLIN_CCNY_like"/>
    <property type="match status" value="1"/>
</dbReference>
<keyword evidence="1" id="KW-0472">Membrane</keyword>
<dbReference type="AlphaFoldDB" id="A0A0L0S1M6"/>
<dbReference type="PANTHER" id="PTHR14248">
    <property type="entry name" value="CYCLIN Y, ISOFORM A"/>
    <property type="match status" value="1"/>
</dbReference>
<keyword evidence="3" id="KW-1185">Reference proteome</keyword>
<sequence length="349" mass="38286">MTGSTPSSDPLSGTSSMSIGLAETAPPFQIPDAVIDDPLFLRAVLGTAAPPRRARRMAKYNSCSTLHILATTPCRSELAEVVRMIGAAAHAMIMESHRSRQFRTHRLFSEDVFPLSRTTKISHAHTPPTLDMINTYLLSIFEAALLGPEIAIIMLVYLERMLMNTRLTLFSANWARMTLGALLLASKVWDDQAVWNVDYCNIFPDAQVSDFNELERFYIEALHFNVSVKASLYARYYFALHDRFDSIPTRPLSLRDAIKLEAMSWTAQHKLRDHTPAAANTAATPAPFKITISSGDGGGKSPEGMAAPALLPGAAAPPVPSAVAYQHLTGIRRVRSDYWMGGNVPAAIM</sequence>
<protein>
    <submittedName>
        <fullName evidence="2">Uncharacterized protein</fullName>
    </submittedName>
</protein>
<dbReference type="EMBL" id="GG745330">
    <property type="protein sequence ID" value="KNE56320.1"/>
    <property type="molecule type" value="Genomic_DNA"/>
</dbReference>
<accession>A0A0L0S1M6</accession>
<dbReference type="Proteomes" id="UP000054350">
    <property type="component" value="Unassembled WGS sequence"/>
</dbReference>
<dbReference type="OrthoDB" id="10250320at2759"/>
<reference evidence="3" key="2">
    <citation type="submission" date="2009-11" db="EMBL/GenBank/DDBJ databases">
        <title>The Genome Sequence of Allomyces macrogynus strain ATCC 38327.</title>
        <authorList>
            <consortium name="The Broad Institute Genome Sequencing Platform"/>
            <person name="Russ C."/>
            <person name="Cuomo C."/>
            <person name="Shea T."/>
            <person name="Young S.K."/>
            <person name="Zeng Q."/>
            <person name="Koehrsen M."/>
            <person name="Haas B."/>
            <person name="Borodovsky M."/>
            <person name="Guigo R."/>
            <person name="Alvarado L."/>
            <person name="Berlin A."/>
            <person name="Borenstein D."/>
            <person name="Chen Z."/>
            <person name="Engels R."/>
            <person name="Freedman E."/>
            <person name="Gellesch M."/>
            <person name="Goldberg J."/>
            <person name="Griggs A."/>
            <person name="Gujja S."/>
            <person name="Heiman D."/>
            <person name="Hepburn T."/>
            <person name="Howarth C."/>
            <person name="Jen D."/>
            <person name="Larson L."/>
            <person name="Lewis B."/>
            <person name="Mehta T."/>
            <person name="Park D."/>
            <person name="Pearson M."/>
            <person name="Roberts A."/>
            <person name="Saif S."/>
            <person name="Shenoy N."/>
            <person name="Sisk P."/>
            <person name="Stolte C."/>
            <person name="Sykes S."/>
            <person name="Walk T."/>
            <person name="White J."/>
            <person name="Yandava C."/>
            <person name="Burger G."/>
            <person name="Gray M.W."/>
            <person name="Holland P.W.H."/>
            <person name="King N."/>
            <person name="Lang F.B.F."/>
            <person name="Roger A.J."/>
            <person name="Ruiz-Trillo I."/>
            <person name="Lander E."/>
            <person name="Nusbaum C."/>
        </authorList>
    </citation>
    <scope>NUCLEOTIDE SEQUENCE [LARGE SCALE GENOMIC DNA]</scope>
    <source>
        <strain evidence="3">ATCC 38327</strain>
    </source>
</reference>